<evidence type="ECO:0000256" key="4">
    <source>
        <dbReference type="ARBA" id="ARBA00022801"/>
    </source>
</evidence>
<keyword evidence="5 6" id="KW-0269">Exonuclease</keyword>
<dbReference type="HAMAP" id="MF_00337">
    <property type="entry name" value="Exonuc_7_S"/>
    <property type="match status" value="1"/>
</dbReference>
<dbReference type="GO" id="GO:0008855">
    <property type="term" value="F:exodeoxyribonuclease VII activity"/>
    <property type="evidence" value="ECO:0007669"/>
    <property type="project" value="UniProtKB-UniRule"/>
</dbReference>
<dbReference type="Proteomes" id="UP000472916">
    <property type="component" value="Unassembled WGS sequence"/>
</dbReference>
<dbReference type="InterPro" id="IPR037004">
    <property type="entry name" value="Exonuc_VII_ssu_sf"/>
</dbReference>
<dbReference type="eggNOG" id="COG1722">
    <property type="taxonomic scope" value="Bacteria"/>
</dbReference>
<evidence type="ECO:0000313" key="9">
    <source>
        <dbReference type="EMBL" id="CUO09463.1"/>
    </source>
</evidence>
<accession>A0A174C918</accession>
<dbReference type="EMBL" id="CYYM01000002">
    <property type="protein sequence ID" value="CUN59553.1"/>
    <property type="molecule type" value="Genomic_DNA"/>
</dbReference>
<dbReference type="RefSeq" id="WP_006426461.1">
    <property type="nucleotide sequence ID" value="NZ_CABIWY010000011.1"/>
</dbReference>
<name>A0A174C918_9FIRM</name>
<dbReference type="EMBL" id="CYYY01000011">
    <property type="protein sequence ID" value="CUO09463.1"/>
    <property type="molecule type" value="Genomic_DNA"/>
</dbReference>
<reference evidence="13 14" key="1">
    <citation type="submission" date="2015-09" db="EMBL/GenBank/DDBJ databases">
        <authorList>
            <consortium name="Pathogen Informatics"/>
        </authorList>
    </citation>
    <scope>NUCLEOTIDE SEQUENCE [LARGE SCALE GENOMIC DNA]</scope>
    <source>
        <strain evidence="8 13">2789STDY5608851</strain>
        <strain evidence="9 14">2789STDY5608866</strain>
        <strain evidence="7 15">2789STDY5834961</strain>
    </source>
</reference>
<reference evidence="12" key="3">
    <citation type="journal article" date="2020" name="Cell Host Microbe">
        <title>Functional and Genomic Variation between Human-Derived Isolates of Lachnospiraceae Reveals Inter- and Intra-Species Diversity.</title>
        <authorList>
            <person name="Sorbara M.T."/>
            <person name="Littmann E.R."/>
            <person name="Fontana E."/>
            <person name="Moody T.U."/>
            <person name="Kohout C.E."/>
            <person name="Gjonbalaj M."/>
            <person name="Eaton V."/>
            <person name="Seok R."/>
            <person name="Leiner I.M."/>
            <person name="Pamer E.G."/>
        </authorList>
    </citation>
    <scope>NUCLEOTIDE SEQUENCE</scope>
    <source>
        <strain evidence="12">MSK.10.16</strain>
    </source>
</reference>
<evidence type="ECO:0000256" key="1">
    <source>
        <dbReference type="ARBA" id="ARBA00009998"/>
    </source>
</evidence>
<keyword evidence="2 6" id="KW-0963">Cytoplasm</keyword>
<sequence>MAEKKEQSLEDQSLEEIFSDLEQTIKEMEDGEISLEESFRLYHQGMDMLKACNSKIDKVEKKMLLLDEEGEEHEF</sequence>
<dbReference type="EC" id="3.1.11.6" evidence="6"/>
<dbReference type="EMBL" id="WWSB01000002">
    <property type="protein sequence ID" value="MZK17016.1"/>
    <property type="molecule type" value="Genomic_DNA"/>
</dbReference>
<dbReference type="AlphaFoldDB" id="A0A174C918"/>
<organism evidence="9 14">
    <name type="scientific">Dorea longicatena</name>
    <dbReference type="NCBI Taxonomy" id="88431"/>
    <lineage>
        <taxon>Bacteria</taxon>
        <taxon>Bacillati</taxon>
        <taxon>Bacillota</taxon>
        <taxon>Clostridia</taxon>
        <taxon>Lachnospirales</taxon>
        <taxon>Lachnospiraceae</taxon>
        <taxon>Dorea</taxon>
    </lineage>
</organism>
<evidence type="ECO:0000313" key="17">
    <source>
        <dbReference type="Proteomes" id="UP000472916"/>
    </source>
</evidence>
<evidence type="ECO:0000313" key="12">
    <source>
        <dbReference type="EMBL" id="NSE57215.1"/>
    </source>
</evidence>
<dbReference type="Proteomes" id="UP000095380">
    <property type="component" value="Unassembled WGS sequence"/>
</dbReference>
<dbReference type="GO" id="GO:0006308">
    <property type="term" value="P:DNA catabolic process"/>
    <property type="evidence" value="ECO:0007669"/>
    <property type="project" value="UniProtKB-UniRule"/>
</dbReference>
<evidence type="ECO:0000313" key="7">
    <source>
        <dbReference type="EMBL" id="CUM99004.1"/>
    </source>
</evidence>
<dbReference type="EMBL" id="CYXO01000007">
    <property type="protein sequence ID" value="CUM99004.1"/>
    <property type="molecule type" value="Genomic_DNA"/>
</dbReference>
<reference evidence="16 17" key="2">
    <citation type="journal article" date="2019" name="Nat. Med.">
        <title>A library of human gut bacterial isolates paired with longitudinal multiomics data enables mechanistic microbiome research.</title>
        <authorList>
            <person name="Poyet M."/>
            <person name="Groussin M."/>
            <person name="Gibbons S.M."/>
            <person name="Avila-Pacheco J."/>
            <person name="Jiang X."/>
            <person name="Kearney S.M."/>
            <person name="Perrotta A.R."/>
            <person name="Berdy B."/>
            <person name="Zhao S."/>
            <person name="Lieberman T.D."/>
            <person name="Swanson P.K."/>
            <person name="Smith M."/>
            <person name="Roesemann S."/>
            <person name="Alexander J.E."/>
            <person name="Rich S.A."/>
            <person name="Livny J."/>
            <person name="Vlamakis H."/>
            <person name="Clish C."/>
            <person name="Bullock K."/>
            <person name="Deik A."/>
            <person name="Scott J."/>
            <person name="Pierce K.A."/>
            <person name="Xavier R.J."/>
            <person name="Alm E.J."/>
        </authorList>
    </citation>
    <scope>NUCLEOTIDE SEQUENCE [LARGE SCALE GENOMIC DNA]</scope>
    <source>
        <strain evidence="11 17">BIOML-A6</strain>
        <strain evidence="10 16">BIOML-A7</strain>
    </source>
</reference>
<comment type="function">
    <text evidence="6">Bidirectionally degrades single-stranded DNA into large acid-insoluble oligonucleotides, which are then degraded further into small acid-soluble oligonucleotides.</text>
</comment>
<dbReference type="PANTHER" id="PTHR34137">
    <property type="entry name" value="EXODEOXYRIBONUCLEASE 7 SMALL SUBUNIT"/>
    <property type="match status" value="1"/>
</dbReference>
<dbReference type="EMBL" id="JAAIOD010000003">
    <property type="protein sequence ID" value="NSE57215.1"/>
    <property type="molecule type" value="Genomic_DNA"/>
</dbReference>
<dbReference type="GO" id="GO:0005829">
    <property type="term" value="C:cytosol"/>
    <property type="evidence" value="ECO:0007669"/>
    <property type="project" value="TreeGrafter"/>
</dbReference>
<keyword evidence="4 6" id="KW-0378">Hydrolase</keyword>
<evidence type="ECO:0000313" key="13">
    <source>
        <dbReference type="Proteomes" id="UP000095380"/>
    </source>
</evidence>
<evidence type="ECO:0000313" key="14">
    <source>
        <dbReference type="Proteomes" id="UP000095439"/>
    </source>
</evidence>
<evidence type="ECO:0000256" key="3">
    <source>
        <dbReference type="ARBA" id="ARBA00022722"/>
    </source>
</evidence>
<dbReference type="Gene3D" id="1.10.287.1040">
    <property type="entry name" value="Exonuclease VII, small subunit"/>
    <property type="match status" value="1"/>
</dbReference>
<dbReference type="SUPFAM" id="SSF116842">
    <property type="entry name" value="XseB-like"/>
    <property type="match status" value="1"/>
</dbReference>
<dbReference type="Proteomes" id="UP000095597">
    <property type="component" value="Unassembled WGS sequence"/>
</dbReference>
<dbReference type="PANTHER" id="PTHR34137:SF1">
    <property type="entry name" value="EXODEOXYRIBONUCLEASE 7 SMALL SUBUNIT"/>
    <property type="match status" value="1"/>
</dbReference>
<evidence type="ECO:0000313" key="15">
    <source>
        <dbReference type="Proteomes" id="UP000095597"/>
    </source>
</evidence>
<dbReference type="NCBIfam" id="TIGR01280">
    <property type="entry name" value="xseB"/>
    <property type="match status" value="1"/>
</dbReference>
<dbReference type="GO" id="GO:0009318">
    <property type="term" value="C:exodeoxyribonuclease VII complex"/>
    <property type="evidence" value="ECO:0007669"/>
    <property type="project" value="UniProtKB-UniRule"/>
</dbReference>
<evidence type="ECO:0000313" key="16">
    <source>
        <dbReference type="Proteomes" id="UP000446719"/>
    </source>
</evidence>
<evidence type="ECO:0000256" key="6">
    <source>
        <dbReference type="HAMAP-Rule" id="MF_00337"/>
    </source>
</evidence>
<protein>
    <recommendedName>
        <fullName evidence="6">Exodeoxyribonuclease 7 small subunit</fullName>
        <ecNumber evidence="6">3.1.11.6</ecNumber>
    </recommendedName>
    <alternativeName>
        <fullName evidence="6">Exodeoxyribonuclease VII small subunit</fullName>
        <shortName evidence="6">Exonuclease VII small subunit</shortName>
    </alternativeName>
</protein>
<dbReference type="GeneID" id="93136923"/>
<evidence type="ECO:0000256" key="5">
    <source>
        <dbReference type="ARBA" id="ARBA00022839"/>
    </source>
</evidence>
<evidence type="ECO:0000313" key="10">
    <source>
        <dbReference type="EMBL" id="MZK17016.1"/>
    </source>
</evidence>
<gene>
    <name evidence="6 10" type="primary">xseB</name>
    <name evidence="8" type="ORF">ERS852408_00620</name>
    <name evidence="9" type="ORF">ERS852423_02253</name>
    <name evidence="7" type="ORF">ERS852573_01433</name>
    <name evidence="12" type="ORF">G4332_03615</name>
    <name evidence="11" type="ORF">GT528_03815</name>
    <name evidence="10" type="ORF">GT565_02535</name>
</gene>
<evidence type="ECO:0000313" key="8">
    <source>
        <dbReference type="EMBL" id="CUN59553.1"/>
    </source>
</evidence>
<dbReference type="Proteomes" id="UP000724058">
    <property type="component" value="Unassembled WGS sequence"/>
</dbReference>
<proteinExistence type="inferred from homology"/>
<comment type="subunit">
    <text evidence="6">Heterooligomer composed of large and small subunits.</text>
</comment>
<evidence type="ECO:0000256" key="2">
    <source>
        <dbReference type="ARBA" id="ARBA00022490"/>
    </source>
</evidence>
<dbReference type="InterPro" id="IPR003761">
    <property type="entry name" value="Exonuc_VII_S"/>
</dbReference>
<dbReference type="Proteomes" id="UP000095439">
    <property type="component" value="Unassembled WGS sequence"/>
</dbReference>
<reference evidence="12" key="4">
    <citation type="submission" date="2020-02" db="EMBL/GenBank/DDBJ databases">
        <authorList>
            <person name="Littmann E."/>
            <person name="Sorbara M."/>
        </authorList>
    </citation>
    <scope>NUCLEOTIDE SEQUENCE</scope>
    <source>
        <strain evidence="12">MSK.10.16</strain>
    </source>
</reference>
<comment type="similarity">
    <text evidence="1 6">Belongs to the XseB family.</text>
</comment>
<dbReference type="OrthoDB" id="1771251at2"/>
<comment type="subcellular location">
    <subcellularLocation>
        <location evidence="6">Cytoplasm</location>
    </subcellularLocation>
</comment>
<dbReference type="Pfam" id="PF02609">
    <property type="entry name" value="Exonuc_VII_S"/>
    <property type="match status" value="1"/>
</dbReference>
<dbReference type="EMBL" id="WWSC01000003">
    <property type="protein sequence ID" value="MZK40845.1"/>
    <property type="molecule type" value="Genomic_DNA"/>
</dbReference>
<dbReference type="Proteomes" id="UP000446719">
    <property type="component" value="Unassembled WGS sequence"/>
</dbReference>
<evidence type="ECO:0000313" key="11">
    <source>
        <dbReference type="EMBL" id="MZK40845.1"/>
    </source>
</evidence>
<keyword evidence="3 6" id="KW-0540">Nuclease</keyword>
<comment type="catalytic activity">
    <reaction evidence="6">
        <text>Exonucleolytic cleavage in either 5'- to 3'- or 3'- to 5'-direction to yield nucleoside 5'-phosphates.</text>
        <dbReference type="EC" id="3.1.11.6"/>
    </reaction>
</comment>